<protein>
    <recommendedName>
        <fullName evidence="1">F-box domain-containing protein</fullName>
    </recommendedName>
</protein>
<evidence type="ECO:0000313" key="3">
    <source>
        <dbReference type="Proteomes" id="UP000288168"/>
    </source>
</evidence>
<dbReference type="Proteomes" id="UP000288168">
    <property type="component" value="Unassembled WGS sequence"/>
</dbReference>
<name>A0A428PD52_9HYPO</name>
<dbReference type="InterPro" id="IPR001810">
    <property type="entry name" value="F-box_dom"/>
</dbReference>
<evidence type="ECO:0000259" key="1">
    <source>
        <dbReference type="PROSITE" id="PS50181"/>
    </source>
</evidence>
<reference evidence="2 3" key="1">
    <citation type="submission" date="2017-06" db="EMBL/GenBank/DDBJ databases">
        <title>Comparative genomic analysis of Ambrosia Fusariam Clade fungi.</title>
        <authorList>
            <person name="Stajich J.E."/>
            <person name="Carrillo J."/>
            <person name="Kijimoto T."/>
            <person name="Eskalen A."/>
            <person name="O'Donnell K."/>
            <person name="Kasson M."/>
        </authorList>
    </citation>
    <scope>NUCLEOTIDE SEQUENCE [LARGE SCALE GENOMIC DNA]</scope>
    <source>
        <strain evidence="2 3">NRRL62584</strain>
    </source>
</reference>
<evidence type="ECO:0000313" key="2">
    <source>
        <dbReference type="EMBL" id="RSL51001.1"/>
    </source>
</evidence>
<dbReference type="OrthoDB" id="5422579at2759"/>
<accession>A0A428PD52</accession>
<dbReference type="EMBL" id="NKCI01000155">
    <property type="protein sequence ID" value="RSL51001.1"/>
    <property type="molecule type" value="Genomic_DNA"/>
</dbReference>
<dbReference type="SUPFAM" id="SSF81383">
    <property type="entry name" value="F-box domain"/>
    <property type="match status" value="1"/>
</dbReference>
<dbReference type="Pfam" id="PF00646">
    <property type="entry name" value="F-box"/>
    <property type="match status" value="1"/>
</dbReference>
<proteinExistence type="predicted"/>
<gene>
    <name evidence="2" type="ORF">CEP54_011663</name>
</gene>
<sequence>MSLSSLKQINTCLIHLPPELLEQILCRLPNSDIKSLRLTCTRLHRCAQLRLSRIFLSPNPLNVSVFKAVADHEEFRKRIVEIIYDDARLAYSHEALDDEYYEDEDEDEDDIGDVHGVPFWYRRIYSENYEAVKAYGVGDIKRSHHLEVQERFKEPLSPAESYKLYQKLVQGQEQIIATNSDADALKYGLPRFPNLRTITLTPVAHGQSHRPFYHTPMIRSLPCGLIYPIPRGWPVAEEQSNRPYAKSWDGEEKAKWRGFCLVTQAVAEHQRQNPGAGISEFIVESNQLLTGINCRVFDEAENSEYKDLVTILARPGFSRIDLSLHVGGQDRKGWPSFRSGLLQHALGTAQGLRHVSLTTNLAIPNELWDASEGGQEHHLPLRTLFPIDTWPNLQHFCLSRFLVNQGDVIDFLLAMPLTLRSVELSFLWFLPKNGHYQSLLEQMRDELDWRGRVTAARPKIVIRVDNEPIVQGLAICVGREVEDFMYGDGENPFRKDTIFQGRGTHVKAFDPEYTRPYAKHSQLVELGILEKPIWYQQN</sequence>
<organism evidence="2 3">
    <name type="scientific">Fusarium duplospermum</name>
    <dbReference type="NCBI Taxonomy" id="1325734"/>
    <lineage>
        <taxon>Eukaryota</taxon>
        <taxon>Fungi</taxon>
        <taxon>Dikarya</taxon>
        <taxon>Ascomycota</taxon>
        <taxon>Pezizomycotina</taxon>
        <taxon>Sordariomycetes</taxon>
        <taxon>Hypocreomycetidae</taxon>
        <taxon>Hypocreales</taxon>
        <taxon>Nectriaceae</taxon>
        <taxon>Fusarium</taxon>
        <taxon>Fusarium solani species complex</taxon>
    </lineage>
</organism>
<feature type="domain" description="F-box" evidence="1">
    <location>
        <begin position="10"/>
        <end position="58"/>
    </location>
</feature>
<keyword evidence="3" id="KW-1185">Reference proteome</keyword>
<dbReference type="STRING" id="1325734.A0A428PD52"/>
<comment type="caution">
    <text evidence="2">The sequence shown here is derived from an EMBL/GenBank/DDBJ whole genome shotgun (WGS) entry which is preliminary data.</text>
</comment>
<dbReference type="InterPro" id="IPR036047">
    <property type="entry name" value="F-box-like_dom_sf"/>
</dbReference>
<dbReference type="SMART" id="SM00256">
    <property type="entry name" value="FBOX"/>
    <property type="match status" value="1"/>
</dbReference>
<dbReference type="AlphaFoldDB" id="A0A428PD52"/>
<dbReference type="PROSITE" id="PS50181">
    <property type="entry name" value="FBOX"/>
    <property type="match status" value="1"/>
</dbReference>
<dbReference type="CDD" id="cd09917">
    <property type="entry name" value="F-box_SF"/>
    <property type="match status" value="1"/>
</dbReference>